<evidence type="ECO:0000313" key="1">
    <source>
        <dbReference type="EMBL" id="SHG80940.1"/>
    </source>
</evidence>
<dbReference type="Proteomes" id="UP000184517">
    <property type="component" value="Unassembled WGS sequence"/>
</dbReference>
<gene>
    <name evidence="1" type="ORF">SAMN02745753_04534</name>
</gene>
<evidence type="ECO:0000313" key="2">
    <source>
        <dbReference type="Proteomes" id="UP000184517"/>
    </source>
</evidence>
<protein>
    <submittedName>
        <fullName evidence="1">Uncharacterized protein</fullName>
    </submittedName>
</protein>
<proteinExistence type="predicted"/>
<dbReference type="AlphaFoldDB" id="A0A1M5MU93"/>
<accession>A0A1M5MU93</accession>
<dbReference type="EMBL" id="FQVF01000031">
    <property type="protein sequence ID" value="SHG80940.1"/>
    <property type="molecule type" value="Genomic_DNA"/>
</dbReference>
<organism evidence="1 2">
    <name type="scientific">Marinomonas polaris DSM 16579</name>
    <dbReference type="NCBI Taxonomy" id="1122206"/>
    <lineage>
        <taxon>Bacteria</taxon>
        <taxon>Pseudomonadati</taxon>
        <taxon>Pseudomonadota</taxon>
        <taxon>Gammaproteobacteria</taxon>
        <taxon>Oceanospirillales</taxon>
        <taxon>Oceanospirillaceae</taxon>
        <taxon>Marinomonas</taxon>
    </lineage>
</organism>
<sequence>MFVYAKNRKVFKRSSRMKAFMNLMYLKEVRYEQGIGSDC</sequence>
<keyword evidence="2" id="KW-1185">Reference proteome</keyword>
<name>A0A1M5MU93_9GAMM</name>
<reference evidence="2" key="1">
    <citation type="submission" date="2016-11" db="EMBL/GenBank/DDBJ databases">
        <authorList>
            <person name="Varghese N."/>
            <person name="Submissions S."/>
        </authorList>
    </citation>
    <scope>NUCLEOTIDE SEQUENCE [LARGE SCALE GENOMIC DNA]</scope>
    <source>
        <strain evidence="2">DSM 16579</strain>
    </source>
</reference>